<proteinExistence type="predicted"/>
<comment type="caution">
    <text evidence="1">The sequence shown here is derived from an EMBL/GenBank/DDBJ whole genome shotgun (WGS) entry which is preliminary data.</text>
</comment>
<organism evidence="1 2">
    <name type="scientific">Candidatus Mediterraneibacter stercoravium</name>
    <dbReference type="NCBI Taxonomy" id="2838685"/>
    <lineage>
        <taxon>Bacteria</taxon>
        <taxon>Bacillati</taxon>
        <taxon>Bacillota</taxon>
        <taxon>Clostridia</taxon>
        <taxon>Lachnospirales</taxon>
        <taxon>Lachnospiraceae</taxon>
        <taxon>Mediterraneibacter</taxon>
    </lineage>
</organism>
<dbReference type="EMBL" id="DXAY01000151">
    <property type="protein sequence ID" value="HIZ74886.1"/>
    <property type="molecule type" value="Genomic_DNA"/>
</dbReference>
<dbReference type="AlphaFoldDB" id="A0A9D2K186"/>
<reference evidence="1" key="2">
    <citation type="submission" date="2021-04" db="EMBL/GenBank/DDBJ databases">
        <authorList>
            <person name="Gilroy R."/>
        </authorList>
    </citation>
    <scope>NUCLEOTIDE SEQUENCE</scope>
    <source>
        <strain evidence="1">CHK196-3914</strain>
    </source>
</reference>
<evidence type="ECO:0000313" key="2">
    <source>
        <dbReference type="Proteomes" id="UP000824116"/>
    </source>
</evidence>
<gene>
    <name evidence="1" type="ORF">H9723_06555</name>
</gene>
<dbReference type="SUPFAM" id="SSF56801">
    <property type="entry name" value="Acetyl-CoA synthetase-like"/>
    <property type="match status" value="1"/>
</dbReference>
<protein>
    <submittedName>
        <fullName evidence="1">Uncharacterized protein</fullName>
    </submittedName>
</protein>
<name>A0A9D2K186_9FIRM</name>
<evidence type="ECO:0000313" key="1">
    <source>
        <dbReference type="EMBL" id="HIZ74886.1"/>
    </source>
</evidence>
<accession>A0A9D2K186</accession>
<dbReference type="Proteomes" id="UP000824116">
    <property type="component" value="Unassembled WGS sequence"/>
</dbReference>
<feature type="non-terminal residue" evidence="1">
    <location>
        <position position="1"/>
    </location>
</feature>
<sequence>VMSDKKGFYYYELRYWENRFDEQQLKVFMECMDIIMEAMLTEPSVRRLKKHLPERLFPKHYILKAGVVNDAAGYELIHDVSRNTLVKAYVFDDTCRKQPFGAWGSLYIMDRPTKDWSDKITNPYGAGVLYQTGLHARILPDGTLDILEKCGRTIMVETLTGRDFLDLGRLEDTLLGYEGIDQAEAYTCWGPDHRLMLCADIEGKEEPDMEKLEAYVAGKVEPCLVPKKINFTAEV</sequence>
<reference evidence="1" key="1">
    <citation type="journal article" date="2021" name="PeerJ">
        <title>Extensive microbial diversity within the chicken gut microbiome revealed by metagenomics and culture.</title>
        <authorList>
            <person name="Gilroy R."/>
            <person name="Ravi A."/>
            <person name="Getino M."/>
            <person name="Pursley I."/>
            <person name="Horton D.L."/>
            <person name="Alikhan N.F."/>
            <person name="Baker D."/>
            <person name="Gharbi K."/>
            <person name="Hall N."/>
            <person name="Watson M."/>
            <person name="Adriaenssens E.M."/>
            <person name="Foster-Nyarko E."/>
            <person name="Jarju S."/>
            <person name="Secka A."/>
            <person name="Antonio M."/>
            <person name="Oren A."/>
            <person name="Chaudhuri R.R."/>
            <person name="La Ragione R."/>
            <person name="Hildebrand F."/>
            <person name="Pallen M.J."/>
        </authorList>
    </citation>
    <scope>NUCLEOTIDE SEQUENCE</scope>
    <source>
        <strain evidence="1">CHK196-3914</strain>
    </source>
</reference>